<keyword evidence="14" id="KW-1185">Reference proteome</keyword>
<evidence type="ECO:0000256" key="8">
    <source>
        <dbReference type="PROSITE-ProRule" id="PRU01193"/>
    </source>
</evidence>
<evidence type="ECO:0000256" key="4">
    <source>
        <dbReference type="ARBA" id="ARBA00022989"/>
    </source>
</evidence>
<evidence type="ECO:0008006" key="15">
    <source>
        <dbReference type="Google" id="ProtNLM"/>
    </source>
</evidence>
<evidence type="ECO:0000256" key="1">
    <source>
        <dbReference type="ARBA" id="ARBA00004141"/>
    </source>
</evidence>
<evidence type="ECO:0000259" key="12">
    <source>
        <dbReference type="PROSITE" id="PS51846"/>
    </source>
</evidence>
<evidence type="ECO:0000256" key="6">
    <source>
        <dbReference type="ARBA" id="ARBA00023136"/>
    </source>
</evidence>
<keyword evidence="4 8" id="KW-1133">Transmembrane helix</keyword>
<dbReference type="Pfam" id="PF03471">
    <property type="entry name" value="CorC_HlyC"/>
    <property type="match status" value="1"/>
</dbReference>
<dbReference type="OrthoDB" id="5353557at2759"/>
<feature type="transmembrane region" description="Helical" evidence="10">
    <location>
        <begin position="160"/>
        <end position="182"/>
    </location>
</feature>
<feature type="transmembrane region" description="Helical" evidence="10">
    <location>
        <begin position="202"/>
        <end position="227"/>
    </location>
</feature>
<dbReference type="SMART" id="SM00116">
    <property type="entry name" value="CBS"/>
    <property type="match status" value="2"/>
</dbReference>
<name>A0A1X6P7Z7_PORUM</name>
<dbReference type="FunFam" id="3.10.580.10:FF:000002">
    <property type="entry name" value="Magnesium/cobalt efflux protein CorC"/>
    <property type="match status" value="1"/>
</dbReference>
<dbReference type="PANTHER" id="PTHR22777">
    <property type="entry name" value="HEMOLYSIN-RELATED"/>
    <property type="match status" value="1"/>
</dbReference>
<evidence type="ECO:0000256" key="10">
    <source>
        <dbReference type="SAM" id="Phobius"/>
    </source>
</evidence>
<comment type="subcellular location">
    <subcellularLocation>
        <location evidence="1">Membrane</location>
        <topology evidence="1">Multi-pass membrane protein</topology>
    </subcellularLocation>
</comment>
<evidence type="ECO:0000313" key="13">
    <source>
        <dbReference type="EMBL" id="OSX76886.1"/>
    </source>
</evidence>
<organism evidence="13 14">
    <name type="scientific">Porphyra umbilicalis</name>
    <name type="common">Purple laver</name>
    <name type="synonym">Red alga</name>
    <dbReference type="NCBI Taxonomy" id="2786"/>
    <lineage>
        <taxon>Eukaryota</taxon>
        <taxon>Rhodophyta</taxon>
        <taxon>Bangiophyceae</taxon>
        <taxon>Bangiales</taxon>
        <taxon>Bangiaceae</taxon>
        <taxon>Porphyra</taxon>
    </lineage>
</organism>
<dbReference type="InterPro" id="IPR046342">
    <property type="entry name" value="CBS_dom_sf"/>
</dbReference>
<dbReference type="SMART" id="SM01091">
    <property type="entry name" value="CorC_HlyC"/>
    <property type="match status" value="1"/>
</dbReference>
<keyword evidence="5 7" id="KW-0129">CBS domain</keyword>
<dbReference type="InterPro" id="IPR016169">
    <property type="entry name" value="FAD-bd_PCMH_sub2"/>
</dbReference>
<feature type="transmembrane region" description="Helical" evidence="10">
    <location>
        <begin position="316"/>
        <end position="335"/>
    </location>
</feature>
<dbReference type="AlphaFoldDB" id="A0A1X6P7Z7"/>
<feature type="region of interest" description="Disordered" evidence="9">
    <location>
        <begin position="637"/>
        <end position="698"/>
    </location>
</feature>
<evidence type="ECO:0000256" key="3">
    <source>
        <dbReference type="ARBA" id="ARBA00022737"/>
    </source>
</evidence>
<feature type="transmembrane region" description="Helical" evidence="10">
    <location>
        <begin position="254"/>
        <end position="274"/>
    </location>
</feature>
<dbReference type="EMBL" id="KV918852">
    <property type="protein sequence ID" value="OSX76886.1"/>
    <property type="molecule type" value="Genomic_DNA"/>
</dbReference>
<evidence type="ECO:0000256" key="7">
    <source>
        <dbReference type="PROSITE-ProRule" id="PRU00703"/>
    </source>
</evidence>
<dbReference type="Proteomes" id="UP000218209">
    <property type="component" value="Unassembled WGS sequence"/>
</dbReference>
<keyword evidence="3" id="KW-0677">Repeat</keyword>
<sequence length="698" mass="74092">MTGAGRTCQGRCRFPSSAVHHDGHPAIAFVSADTAAAIGSERPRALSTAKRCRRRPSGPLRTEVPAVGPFALSRPRACASAIGADASALTDGRTTGAPAPASVALAAAVLPTPPGAATSRGYRALVAVAAAVRRRQWRWRSLLRALWSGVAGGGSRLRRLAVAGLAALVVLLSSGLLSAVAAGPALLASVGSGLKPPTSRPLVVLGVVLFFAGAALAAAETAITTLWPWKVRELADKEGVDSPFAVLEKDLTRFLTTILVATTTATVFSTAMVTELAGELLGNASVGLVTAGMTVVFLFFGEILPKALAVHSPAKVARVMVPVISAISVILYPLGKVLAFLSTLILRFFNVAGESNAAVSEEELRLIVAGADRSGSIAKYESQIIQNVLDLEEKAVREVMCPRVDMVAVPSSATLMDMMNVERVSHYSRMPVYDGSIDNIIGVVYAKSLLEYLVQQPEELDRRKVLELVDTAYFIPESMTIWTVLEQMRKRRLHLAVVVDEYGGTAGLVTLEDILEEVVGEIYDEDDDVEAERRDLTLLPDGAYAIDGAADLDKVDAALGMSLDEEELHDYGTISGLVIARMGEIPPCGAEVLVNTVRLTVIDADDRRIVRLRAQAVSEEELQRLAAAAADAEVERVRAAEDDSDGADDEPVGRWVRKDRSRSGQNGSQEQPSGVTELYPEPSDDAELGKGATDKSSG</sequence>
<evidence type="ECO:0000256" key="2">
    <source>
        <dbReference type="ARBA" id="ARBA00022692"/>
    </source>
</evidence>
<dbReference type="CDD" id="cd04590">
    <property type="entry name" value="CBS_pair_CorC_HlyC_assoc"/>
    <property type="match status" value="1"/>
</dbReference>
<accession>A0A1X6P7Z7</accession>
<dbReference type="GO" id="GO:0050660">
    <property type="term" value="F:flavin adenine dinucleotide binding"/>
    <property type="evidence" value="ECO:0007669"/>
    <property type="project" value="InterPro"/>
</dbReference>
<feature type="domain" description="CNNM transmembrane" evidence="12">
    <location>
        <begin position="195"/>
        <end position="381"/>
    </location>
</feature>
<dbReference type="Pfam" id="PF00571">
    <property type="entry name" value="CBS"/>
    <property type="match status" value="2"/>
</dbReference>
<protein>
    <recommendedName>
        <fullName evidence="15">CNNM transmembrane domain-containing protein</fullName>
    </recommendedName>
</protein>
<dbReference type="InterPro" id="IPR044751">
    <property type="entry name" value="Ion_transp-like_CBS"/>
</dbReference>
<proteinExistence type="predicted"/>
<feature type="transmembrane region" description="Helical" evidence="10">
    <location>
        <begin position="280"/>
        <end position="304"/>
    </location>
</feature>
<dbReference type="PROSITE" id="PS51371">
    <property type="entry name" value="CBS"/>
    <property type="match status" value="2"/>
</dbReference>
<dbReference type="InterPro" id="IPR000644">
    <property type="entry name" value="CBS_dom"/>
</dbReference>
<dbReference type="Gene3D" id="3.10.580.10">
    <property type="entry name" value="CBS-domain"/>
    <property type="match status" value="1"/>
</dbReference>
<dbReference type="InterPro" id="IPR005170">
    <property type="entry name" value="Transptr-assoc_dom"/>
</dbReference>
<dbReference type="SUPFAM" id="SSF56176">
    <property type="entry name" value="FAD-binding/transporter-associated domain-like"/>
    <property type="match status" value="1"/>
</dbReference>
<dbReference type="PROSITE" id="PS51846">
    <property type="entry name" value="CNNM"/>
    <property type="match status" value="1"/>
</dbReference>
<evidence type="ECO:0000256" key="9">
    <source>
        <dbReference type="SAM" id="MobiDB-lite"/>
    </source>
</evidence>
<keyword evidence="2 8" id="KW-0812">Transmembrane</keyword>
<feature type="domain" description="CBS" evidence="11">
    <location>
        <begin position="468"/>
        <end position="525"/>
    </location>
</feature>
<gene>
    <name evidence="13" type="ORF">BU14_0170s0002</name>
</gene>
<dbReference type="GO" id="GO:0016020">
    <property type="term" value="C:membrane"/>
    <property type="evidence" value="ECO:0007669"/>
    <property type="project" value="UniProtKB-SubCell"/>
</dbReference>
<evidence type="ECO:0000256" key="5">
    <source>
        <dbReference type="ARBA" id="ARBA00023122"/>
    </source>
</evidence>
<feature type="domain" description="CBS" evidence="11">
    <location>
        <begin position="400"/>
        <end position="460"/>
    </location>
</feature>
<dbReference type="SUPFAM" id="SSF54631">
    <property type="entry name" value="CBS-domain pair"/>
    <property type="match status" value="1"/>
</dbReference>
<dbReference type="InterPro" id="IPR036318">
    <property type="entry name" value="FAD-bd_PCMH-like_sf"/>
</dbReference>
<evidence type="ECO:0000313" key="14">
    <source>
        <dbReference type="Proteomes" id="UP000218209"/>
    </source>
</evidence>
<dbReference type="Pfam" id="PF01595">
    <property type="entry name" value="CNNM"/>
    <property type="match status" value="1"/>
</dbReference>
<keyword evidence="6 8" id="KW-0472">Membrane</keyword>
<reference evidence="13 14" key="1">
    <citation type="submission" date="2017-03" db="EMBL/GenBank/DDBJ databases">
        <title>WGS assembly of Porphyra umbilicalis.</title>
        <authorList>
            <person name="Brawley S.H."/>
            <person name="Blouin N.A."/>
            <person name="Ficko-Blean E."/>
            <person name="Wheeler G.L."/>
            <person name="Lohr M."/>
            <person name="Goodson H.V."/>
            <person name="Jenkins J.W."/>
            <person name="Blaby-Haas C.E."/>
            <person name="Helliwell K.E."/>
            <person name="Chan C."/>
            <person name="Marriage T."/>
            <person name="Bhattacharya D."/>
            <person name="Klein A.S."/>
            <person name="Badis Y."/>
            <person name="Brodie J."/>
            <person name="Cao Y."/>
            <person name="Collen J."/>
            <person name="Dittami S.M."/>
            <person name="Gachon C.M."/>
            <person name="Green B.R."/>
            <person name="Karpowicz S."/>
            <person name="Kim J.W."/>
            <person name="Kudahl U."/>
            <person name="Lin S."/>
            <person name="Michel G."/>
            <person name="Mittag M."/>
            <person name="Olson B.J."/>
            <person name="Pangilinan J."/>
            <person name="Peng Y."/>
            <person name="Qiu H."/>
            <person name="Shu S."/>
            <person name="Singer J.T."/>
            <person name="Smith A.G."/>
            <person name="Sprecher B.N."/>
            <person name="Wagner V."/>
            <person name="Wang W."/>
            <person name="Wang Z.-Y."/>
            <person name="Yan J."/>
            <person name="Yarish C."/>
            <person name="Zoeuner-Riek S."/>
            <person name="Zhuang Y."/>
            <person name="Zou Y."/>
            <person name="Lindquist E.A."/>
            <person name="Grimwood J."/>
            <person name="Barry K."/>
            <person name="Rokhsar D.S."/>
            <person name="Schmutz J."/>
            <person name="Stiller J.W."/>
            <person name="Grossman A.R."/>
            <person name="Prochnik S.E."/>
        </authorList>
    </citation>
    <scope>NUCLEOTIDE SEQUENCE [LARGE SCALE GENOMIC DNA]</scope>
    <source>
        <strain evidence="13">4086291</strain>
    </source>
</reference>
<dbReference type="Gene3D" id="3.30.465.10">
    <property type="match status" value="1"/>
</dbReference>
<evidence type="ECO:0000259" key="11">
    <source>
        <dbReference type="PROSITE" id="PS51371"/>
    </source>
</evidence>
<dbReference type="PANTHER" id="PTHR22777:SF17">
    <property type="entry name" value="UPF0053 PROTEIN SLL0260"/>
    <property type="match status" value="1"/>
</dbReference>
<feature type="compositionally biased region" description="Polar residues" evidence="9">
    <location>
        <begin position="663"/>
        <end position="674"/>
    </location>
</feature>
<dbReference type="InterPro" id="IPR002550">
    <property type="entry name" value="CNNM"/>
</dbReference>